<gene>
    <name evidence="3" type="primary">leuD</name>
    <name evidence="5" type="ORF">Q4T40_18890</name>
</gene>
<evidence type="ECO:0000313" key="5">
    <source>
        <dbReference type="EMBL" id="MDT8903302.1"/>
    </source>
</evidence>
<name>A0ABU3P3Q9_9FIRM</name>
<comment type="subunit">
    <text evidence="3">Heterodimer of LeuC and LeuD.</text>
</comment>
<evidence type="ECO:0000256" key="2">
    <source>
        <dbReference type="ARBA" id="ARBA00023239"/>
    </source>
</evidence>
<comment type="catalytic activity">
    <reaction evidence="3">
        <text>(2R,3S)-3-isopropylmalate = (2S)-2-isopropylmalate</text>
        <dbReference type="Rhea" id="RHEA:32287"/>
        <dbReference type="ChEBI" id="CHEBI:1178"/>
        <dbReference type="ChEBI" id="CHEBI:35121"/>
        <dbReference type="EC" id="4.2.1.33"/>
    </reaction>
</comment>
<comment type="function">
    <text evidence="3">Catalyzes the isomerization between 2-isopropylmalate and 3-isopropylmalate, via the formation of 2-isopropylmaleate.</text>
</comment>
<keyword evidence="3" id="KW-0028">Amino-acid biosynthesis</keyword>
<evidence type="ECO:0000313" key="6">
    <source>
        <dbReference type="Proteomes" id="UP001254848"/>
    </source>
</evidence>
<dbReference type="Gene3D" id="3.20.19.10">
    <property type="entry name" value="Aconitase, domain 4"/>
    <property type="match status" value="1"/>
</dbReference>
<dbReference type="Proteomes" id="UP001254848">
    <property type="component" value="Unassembled WGS sequence"/>
</dbReference>
<accession>A0ABU3P3Q9</accession>
<dbReference type="PANTHER" id="PTHR43345:SF2">
    <property type="entry name" value="3-ISOPROPYLMALATE DEHYDRATASE SMALL SUBUNIT 1"/>
    <property type="match status" value="1"/>
</dbReference>
<dbReference type="PANTHER" id="PTHR43345">
    <property type="entry name" value="3-ISOPROPYLMALATE DEHYDRATASE SMALL SUBUNIT 2-RELATED-RELATED"/>
    <property type="match status" value="1"/>
</dbReference>
<dbReference type="EC" id="4.2.1.33" evidence="3"/>
<dbReference type="NCBIfam" id="TIGR02087">
    <property type="entry name" value="LEUD_arch"/>
    <property type="match status" value="1"/>
</dbReference>
<keyword evidence="6" id="KW-1185">Reference proteome</keyword>
<evidence type="ECO:0000256" key="1">
    <source>
        <dbReference type="ARBA" id="ARBA00009869"/>
    </source>
</evidence>
<dbReference type="Pfam" id="PF00694">
    <property type="entry name" value="Aconitase_C"/>
    <property type="match status" value="1"/>
</dbReference>
<organism evidence="5 6">
    <name type="scientific">Anaeroselena agilis</name>
    <dbReference type="NCBI Taxonomy" id="3063788"/>
    <lineage>
        <taxon>Bacteria</taxon>
        <taxon>Bacillati</taxon>
        <taxon>Bacillota</taxon>
        <taxon>Negativicutes</taxon>
        <taxon>Acetonemataceae</taxon>
        <taxon>Anaeroselena</taxon>
    </lineage>
</organism>
<sequence length="164" mass="17291">MEPIKGRIWVFGDNIDTDQILPGYAMAEAAANLGRFAMAGSKMPDFSSQVKPGDIIVAGKNFGGGSSREQAPVALRAAGVSLVIAPSFARIFRRNSINIGLPVLLADIREHVKTGDWIEVDLAAGTIRTADKVLAGQPLAPTVLATVQAGGLINRVRQELGITD</sequence>
<keyword evidence="2 3" id="KW-0456">Lyase</keyword>
<keyword evidence="3" id="KW-0100">Branched-chain amino acid biosynthesis</keyword>
<dbReference type="InterPro" id="IPR050075">
    <property type="entry name" value="LeuD"/>
</dbReference>
<dbReference type="HAMAP" id="MF_01032">
    <property type="entry name" value="LeuD_type2"/>
    <property type="match status" value="1"/>
</dbReference>
<dbReference type="InterPro" id="IPR000573">
    <property type="entry name" value="AconitaseA/IPMdHydase_ssu_swvl"/>
</dbReference>
<dbReference type="CDD" id="cd01577">
    <property type="entry name" value="IPMI_Swivel"/>
    <property type="match status" value="1"/>
</dbReference>
<comment type="caution">
    <text evidence="5">The sequence shown here is derived from an EMBL/GenBank/DDBJ whole genome shotgun (WGS) entry which is preliminary data.</text>
</comment>
<dbReference type="InterPro" id="IPR011827">
    <property type="entry name" value="LeuD_type2/HacB/DmdB"/>
</dbReference>
<protein>
    <recommendedName>
        <fullName evidence="3">3-isopropylmalate dehydratase small subunit</fullName>
        <ecNumber evidence="3">4.2.1.33</ecNumber>
    </recommendedName>
    <alternativeName>
        <fullName evidence="3">Alpha-IPM isomerase</fullName>
        <shortName evidence="3">IPMI</shortName>
    </alternativeName>
    <alternativeName>
        <fullName evidence="3">Isopropylmalate isomerase</fullName>
    </alternativeName>
</protein>
<dbReference type="RefSeq" id="WP_413781761.1">
    <property type="nucleotide sequence ID" value="NZ_JAUOZS010000001.1"/>
</dbReference>
<dbReference type="InterPro" id="IPR015928">
    <property type="entry name" value="Aconitase/3IPM_dehydase_swvl"/>
</dbReference>
<evidence type="ECO:0000259" key="4">
    <source>
        <dbReference type="Pfam" id="PF00694"/>
    </source>
</evidence>
<reference evidence="5 6" key="1">
    <citation type="submission" date="2023-07" db="EMBL/GenBank/DDBJ databases">
        <title>The novel representative of Negativicutes class, Anaeroselena agilis gen. nov. sp. nov.</title>
        <authorList>
            <person name="Prokofeva M.I."/>
            <person name="Elcheninov A.G."/>
            <person name="Klyukina A."/>
            <person name="Kublanov I.V."/>
            <person name="Frolov E.N."/>
            <person name="Podosokorskaya O.A."/>
        </authorList>
    </citation>
    <scope>NUCLEOTIDE SEQUENCE [LARGE SCALE GENOMIC DNA]</scope>
    <source>
        <strain evidence="5 6">4137-cl</strain>
    </source>
</reference>
<dbReference type="SUPFAM" id="SSF52016">
    <property type="entry name" value="LeuD/IlvD-like"/>
    <property type="match status" value="1"/>
</dbReference>
<evidence type="ECO:0000256" key="3">
    <source>
        <dbReference type="HAMAP-Rule" id="MF_01032"/>
    </source>
</evidence>
<feature type="domain" description="Aconitase A/isopropylmalate dehydratase small subunit swivel" evidence="4">
    <location>
        <begin position="48"/>
        <end position="101"/>
    </location>
</feature>
<proteinExistence type="inferred from homology"/>
<comment type="pathway">
    <text evidence="3">Amino-acid biosynthesis; L-leucine biosynthesis; L-leucine from 3-methyl-2-oxobutanoate: step 2/4.</text>
</comment>
<dbReference type="InterPro" id="IPR033940">
    <property type="entry name" value="IPMI_Swivel"/>
</dbReference>
<dbReference type="EMBL" id="JAUOZS010000001">
    <property type="protein sequence ID" value="MDT8903302.1"/>
    <property type="molecule type" value="Genomic_DNA"/>
</dbReference>
<comment type="similarity">
    <text evidence="1 3">Belongs to the LeuD family. LeuD type 2 subfamily.</text>
</comment>
<keyword evidence="3" id="KW-0432">Leucine biosynthesis</keyword>